<dbReference type="InterPro" id="IPR036390">
    <property type="entry name" value="WH_DNA-bd_sf"/>
</dbReference>
<dbReference type="CDD" id="cd06170">
    <property type="entry name" value="LuxR_C_like"/>
    <property type="match status" value="1"/>
</dbReference>
<dbReference type="RefSeq" id="WP_170175220.1">
    <property type="nucleotide sequence ID" value="NZ_RKRA01000001.1"/>
</dbReference>
<dbReference type="GO" id="GO:0003677">
    <property type="term" value="F:DNA binding"/>
    <property type="evidence" value="ECO:0007669"/>
    <property type="project" value="InterPro"/>
</dbReference>
<dbReference type="Gene3D" id="1.10.10.10">
    <property type="entry name" value="Winged helix-like DNA-binding domain superfamily/Winged helix DNA-binding domain"/>
    <property type="match status" value="2"/>
</dbReference>
<dbReference type="Proteomes" id="UP000280726">
    <property type="component" value="Unassembled WGS sequence"/>
</dbReference>
<dbReference type="PROSITE" id="PS50043">
    <property type="entry name" value="HTH_LUXR_2"/>
    <property type="match status" value="1"/>
</dbReference>
<dbReference type="AlphaFoldDB" id="A0A3N5A465"/>
<name>A0A3N5A465_9MICO</name>
<sequence length="324" mass="35656">MFEPLGLDETAIAVYRALLTTPGLSPQGLTVATGLNPGQVHAVLDLLEEKGFLRRSHNDPGELRTESPLVAFERLIGRHEEVLHRSQEQLSSMRAGSAELVEEYHRVLERTRLGQIEHIVATDEIVARVLELGQNAERSVDSLLTTSPTQHQIEQAKSDEAAMLARGMRLRSIIPAAGRHVDGVVEYAAWLQERGGAARTVLSVPNQTLLYDGEVAVLMFNHADFTRGAIVLSAPGAVVALQSLFDLLWESGTDLVEPPSLDELRPEERELLQLLGRGMKDEAVARALGISIRTVRRMINILSERLDAPSRFTLGARAHERGLI</sequence>
<comment type="caution">
    <text evidence="2">The sequence shown here is derived from an EMBL/GenBank/DDBJ whole genome shotgun (WGS) entry which is preliminary data.</text>
</comment>
<feature type="domain" description="HTH luxR-type" evidence="1">
    <location>
        <begin position="257"/>
        <end position="322"/>
    </location>
</feature>
<dbReference type="InterPro" id="IPR000792">
    <property type="entry name" value="Tscrpt_reg_LuxR_C"/>
</dbReference>
<accession>A0A3N5A465</accession>
<dbReference type="SMART" id="SM00421">
    <property type="entry name" value="HTH_LUXR"/>
    <property type="match status" value="1"/>
</dbReference>
<dbReference type="PANTHER" id="PTHR34293:SF1">
    <property type="entry name" value="HTH-TYPE TRANSCRIPTIONAL REGULATOR TRMBL2"/>
    <property type="match status" value="1"/>
</dbReference>
<dbReference type="InterPro" id="IPR036388">
    <property type="entry name" value="WH-like_DNA-bd_sf"/>
</dbReference>
<reference evidence="2 3" key="1">
    <citation type="submission" date="2018-11" db="EMBL/GenBank/DDBJ databases">
        <title>Sequencing the genomes of 1000 actinobacteria strains.</title>
        <authorList>
            <person name="Klenk H.-P."/>
        </authorList>
    </citation>
    <scope>NUCLEOTIDE SEQUENCE [LARGE SCALE GENOMIC DNA]</scope>
    <source>
        <strain evidence="2 3">DSM 14418</strain>
    </source>
</reference>
<dbReference type="InterPro" id="IPR051797">
    <property type="entry name" value="TrmB-like"/>
</dbReference>
<dbReference type="EMBL" id="RKRA01000001">
    <property type="protein sequence ID" value="RPF26591.1"/>
    <property type="molecule type" value="Genomic_DNA"/>
</dbReference>
<dbReference type="PANTHER" id="PTHR34293">
    <property type="entry name" value="HTH-TYPE TRANSCRIPTIONAL REGULATOR TRMBL2"/>
    <property type="match status" value="1"/>
</dbReference>
<evidence type="ECO:0000313" key="2">
    <source>
        <dbReference type="EMBL" id="RPF26591.1"/>
    </source>
</evidence>
<evidence type="ECO:0000313" key="3">
    <source>
        <dbReference type="Proteomes" id="UP000280726"/>
    </source>
</evidence>
<protein>
    <submittedName>
        <fullName evidence="2">Regulatory LuxR family protein</fullName>
    </submittedName>
</protein>
<keyword evidence="3" id="KW-1185">Reference proteome</keyword>
<evidence type="ECO:0000259" key="1">
    <source>
        <dbReference type="PROSITE" id="PS50043"/>
    </source>
</evidence>
<gene>
    <name evidence="2" type="ORF">EDD32_1038</name>
</gene>
<dbReference type="SUPFAM" id="SSF46894">
    <property type="entry name" value="C-terminal effector domain of the bipartite response regulators"/>
    <property type="match status" value="1"/>
</dbReference>
<organism evidence="2 3">
    <name type="scientific">Georgenia muralis</name>
    <dbReference type="NCBI Taxonomy" id="154117"/>
    <lineage>
        <taxon>Bacteria</taxon>
        <taxon>Bacillati</taxon>
        <taxon>Actinomycetota</taxon>
        <taxon>Actinomycetes</taxon>
        <taxon>Micrococcales</taxon>
        <taxon>Bogoriellaceae</taxon>
        <taxon>Georgenia</taxon>
    </lineage>
</organism>
<dbReference type="SUPFAM" id="SSF46785">
    <property type="entry name" value="Winged helix' DNA-binding domain"/>
    <property type="match status" value="1"/>
</dbReference>
<dbReference type="InterPro" id="IPR016032">
    <property type="entry name" value="Sig_transdc_resp-reg_C-effctor"/>
</dbReference>
<proteinExistence type="predicted"/>
<dbReference type="GO" id="GO:0006355">
    <property type="term" value="P:regulation of DNA-templated transcription"/>
    <property type="evidence" value="ECO:0007669"/>
    <property type="project" value="InterPro"/>
</dbReference>